<evidence type="ECO:0000256" key="3">
    <source>
        <dbReference type="ARBA" id="ARBA00022741"/>
    </source>
</evidence>
<dbReference type="GO" id="GO:0005524">
    <property type="term" value="F:ATP binding"/>
    <property type="evidence" value="ECO:0007669"/>
    <property type="project" value="UniProtKB-KW"/>
</dbReference>
<dbReference type="GO" id="GO:0005886">
    <property type="term" value="C:plasma membrane"/>
    <property type="evidence" value="ECO:0007669"/>
    <property type="project" value="UniProtKB-SubCell"/>
</dbReference>
<evidence type="ECO:0000259" key="8">
    <source>
        <dbReference type="PROSITE" id="PS50893"/>
    </source>
</evidence>
<dbReference type="OrthoDB" id="9760776at2"/>
<dbReference type="RefSeq" id="WP_119912472.1">
    <property type="nucleotide sequence ID" value="NZ_QZCH01000045.1"/>
</dbReference>
<sequence length="561" mass="61962">MRLIGLLAANHRLPLCAVILLSLISAVVSVAVIAFIQIKLVASQGELWANLGWFIGLLLLLLISATCAQVALHILGHRFVYHKRLQLVRQLLATDIEQLERLGGAKVLVALNTDVRNITIAFVHLPELVYGAVLCATAFAYLAYLSLPLFFVSLIVIAATAGLGFILVHKISAYIKQVRHYDDELYSNYQAMIDGRKELALSPARAQAFFQEDFHSNALAYRQAVTQADIHNGFAGNLANTLVLGLIGVIFFLAVALEWAPMSVASTFALVILFLRAPLMAAMSAIPVLVAANVSINKLNGMNLASDPEAHSTTATLDAKKAQPDANGVGFQSIRFHNVEYRYQSEADNSFSVGPINLTLERGQLIFIIGGNGSGKSTFARLLTGLYRPQLGHIEIDGQAVNAAKWSEYRQLFSAVFTDFHLFHRILDGHGEQVPQTLVNTWLNRLAMQHKVSANDGRFSHVNYSQGQRKRLALLLAVLEQRGCLLLDEWAADQDPYFRNLFYQDILPLLQQQGITIIAITHDDKYFDQADRILRMDGGQLSELTPAEVQQAQQVVKEVIN</sequence>
<evidence type="ECO:0000313" key="10">
    <source>
        <dbReference type="EMBL" id="RJG37979.1"/>
    </source>
</evidence>
<keyword evidence="5 7" id="KW-1133">Transmembrane helix</keyword>
<proteinExistence type="predicted"/>
<dbReference type="InterPro" id="IPR005898">
    <property type="entry name" value="Cyc_pep_transpt_SyrD/YojI"/>
</dbReference>
<keyword evidence="11" id="KW-1185">Reference proteome</keyword>
<dbReference type="PANTHER" id="PTHR24221">
    <property type="entry name" value="ATP-BINDING CASSETTE SUB-FAMILY B"/>
    <property type="match status" value="1"/>
</dbReference>
<dbReference type="NCBIfam" id="NF007813">
    <property type="entry name" value="PRK10522.1"/>
    <property type="match status" value="1"/>
</dbReference>
<feature type="transmembrane region" description="Helical" evidence="7">
    <location>
        <begin position="242"/>
        <end position="262"/>
    </location>
</feature>
<feature type="domain" description="ABC transporter" evidence="8">
    <location>
        <begin position="334"/>
        <end position="559"/>
    </location>
</feature>
<dbReference type="GO" id="GO:0016887">
    <property type="term" value="F:ATP hydrolysis activity"/>
    <property type="evidence" value="ECO:0007669"/>
    <property type="project" value="InterPro"/>
</dbReference>
<dbReference type="SUPFAM" id="SSF90123">
    <property type="entry name" value="ABC transporter transmembrane region"/>
    <property type="match status" value="1"/>
</dbReference>
<accession>A0A418Y9N7</accession>
<dbReference type="Proteomes" id="UP000283255">
    <property type="component" value="Unassembled WGS sequence"/>
</dbReference>
<reference evidence="10 11" key="1">
    <citation type="submission" date="2018-09" db="EMBL/GenBank/DDBJ databases">
        <authorList>
            <person name="Wang F."/>
        </authorList>
    </citation>
    <scope>NUCLEOTIDE SEQUENCE [LARGE SCALE GENOMIC DNA]</scope>
    <source>
        <strain evidence="10 11">PLHSC7-2</strain>
    </source>
</reference>
<dbReference type="FunFam" id="3.40.50.300:FF:001035">
    <property type="entry name" value="ABC transporter ATP-binding protein YojI"/>
    <property type="match status" value="1"/>
</dbReference>
<feature type="transmembrane region" description="Helical" evidence="7">
    <location>
        <begin position="50"/>
        <end position="75"/>
    </location>
</feature>
<evidence type="ECO:0000256" key="1">
    <source>
        <dbReference type="ARBA" id="ARBA00004651"/>
    </source>
</evidence>
<dbReference type="SMART" id="SM00382">
    <property type="entry name" value="AAA"/>
    <property type="match status" value="1"/>
</dbReference>
<comment type="caution">
    <text evidence="10">The sequence shown here is derived from an EMBL/GenBank/DDBJ whole genome shotgun (WGS) entry which is preliminary data.</text>
</comment>
<keyword evidence="2 7" id="KW-0812">Transmembrane</keyword>
<dbReference type="InterPro" id="IPR027417">
    <property type="entry name" value="P-loop_NTPase"/>
</dbReference>
<dbReference type="SUPFAM" id="SSF52540">
    <property type="entry name" value="P-loop containing nucleoside triphosphate hydrolases"/>
    <property type="match status" value="1"/>
</dbReference>
<comment type="subcellular location">
    <subcellularLocation>
        <location evidence="1">Cell membrane</location>
        <topology evidence="1">Multi-pass membrane protein</topology>
    </subcellularLocation>
</comment>
<dbReference type="InterPro" id="IPR036640">
    <property type="entry name" value="ABC1_TM_sf"/>
</dbReference>
<dbReference type="GO" id="GO:0015833">
    <property type="term" value="P:peptide transport"/>
    <property type="evidence" value="ECO:0007669"/>
    <property type="project" value="InterPro"/>
</dbReference>
<dbReference type="GO" id="GO:0140359">
    <property type="term" value="F:ABC-type transporter activity"/>
    <property type="evidence" value="ECO:0007669"/>
    <property type="project" value="InterPro"/>
</dbReference>
<keyword evidence="3" id="KW-0547">Nucleotide-binding</keyword>
<protein>
    <submittedName>
        <fullName evidence="10">Multidrug ABC transporter permease/ATP-binding protein</fullName>
    </submittedName>
</protein>
<dbReference type="InterPro" id="IPR011527">
    <property type="entry name" value="ABC1_TM_dom"/>
</dbReference>
<evidence type="ECO:0000259" key="9">
    <source>
        <dbReference type="PROSITE" id="PS50929"/>
    </source>
</evidence>
<dbReference type="PROSITE" id="PS50929">
    <property type="entry name" value="ABC_TM1F"/>
    <property type="match status" value="1"/>
</dbReference>
<evidence type="ECO:0000256" key="6">
    <source>
        <dbReference type="ARBA" id="ARBA00023136"/>
    </source>
</evidence>
<dbReference type="AlphaFoldDB" id="A0A418Y9N7"/>
<dbReference type="InterPro" id="IPR003593">
    <property type="entry name" value="AAA+_ATPase"/>
</dbReference>
<dbReference type="PROSITE" id="PS00211">
    <property type="entry name" value="ABC_TRANSPORTER_1"/>
    <property type="match status" value="1"/>
</dbReference>
<evidence type="ECO:0000313" key="11">
    <source>
        <dbReference type="Proteomes" id="UP000283255"/>
    </source>
</evidence>
<keyword evidence="6 7" id="KW-0472">Membrane</keyword>
<evidence type="ECO:0000256" key="7">
    <source>
        <dbReference type="SAM" id="Phobius"/>
    </source>
</evidence>
<dbReference type="Gene3D" id="1.20.1560.10">
    <property type="entry name" value="ABC transporter type 1, transmembrane domain"/>
    <property type="match status" value="1"/>
</dbReference>
<dbReference type="Pfam" id="PF00005">
    <property type="entry name" value="ABC_tran"/>
    <property type="match status" value="1"/>
</dbReference>
<evidence type="ECO:0000256" key="2">
    <source>
        <dbReference type="ARBA" id="ARBA00022692"/>
    </source>
</evidence>
<dbReference type="CDD" id="cd03228">
    <property type="entry name" value="ABCC_MRP_Like"/>
    <property type="match status" value="1"/>
</dbReference>
<dbReference type="EMBL" id="QZCH01000045">
    <property type="protein sequence ID" value="RJG37979.1"/>
    <property type="molecule type" value="Genomic_DNA"/>
</dbReference>
<gene>
    <name evidence="10" type="ORF">D1Z90_19510</name>
</gene>
<dbReference type="GO" id="GO:1904680">
    <property type="term" value="F:peptide transmembrane transporter activity"/>
    <property type="evidence" value="ECO:0007669"/>
    <property type="project" value="InterPro"/>
</dbReference>
<keyword evidence="4 10" id="KW-0067">ATP-binding</keyword>
<name>A0A418Y9N7_9GAMM</name>
<feature type="transmembrane region" description="Helical" evidence="7">
    <location>
        <begin position="12"/>
        <end position="38"/>
    </location>
</feature>
<feature type="domain" description="ABC transmembrane type-1" evidence="9">
    <location>
        <begin position="17"/>
        <end position="291"/>
    </location>
</feature>
<dbReference type="PANTHER" id="PTHR24221:SF503">
    <property type="entry name" value="MITOCHONDRIAL POTASSIUM CHANNEL ATP-BINDING SUBUNIT"/>
    <property type="match status" value="1"/>
</dbReference>
<dbReference type="NCBIfam" id="TIGR01194">
    <property type="entry name" value="cyc_pep_trnsptr"/>
    <property type="match status" value="1"/>
</dbReference>
<organism evidence="10 11">
    <name type="scientific">Motilimonas pumila</name>
    <dbReference type="NCBI Taxonomy" id="2303987"/>
    <lineage>
        <taxon>Bacteria</taxon>
        <taxon>Pseudomonadati</taxon>
        <taxon>Pseudomonadota</taxon>
        <taxon>Gammaproteobacteria</taxon>
        <taxon>Alteromonadales</taxon>
        <taxon>Alteromonadales genera incertae sedis</taxon>
        <taxon>Motilimonas</taxon>
    </lineage>
</organism>
<feature type="transmembrane region" description="Helical" evidence="7">
    <location>
        <begin position="268"/>
        <end position="292"/>
    </location>
</feature>
<feature type="transmembrane region" description="Helical" evidence="7">
    <location>
        <begin position="150"/>
        <end position="169"/>
    </location>
</feature>
<dbReference type="InterPro" id="IPR017871">
    <property type="entry name" value="ABC_transporter-like_CS"/>
</dbReference>
<evidence type="ECO:0000256" key="4">
    <source>
        <dbReference type="ARBA" id="ARBA00022840"/>
    </source>
</evidence>
<dbReference type="PROSITE" id="PS50893">
    <property type="entry name" value="ABC_TRANSPORTER_2"/>
    <property type="match status" value="1"/>
</dbReference>
<dbReference type="InterPro" id="IPR039421">
    <property type="entry name" value="Type_1_exporter"/>
</dbReference>
<evidence type="ECO:0000256" key="5">
    <source>
        <dbReference type="ARBA" id="ARBA00022989"/>
    </source>
</evidence>
<dbReference type="Gene3D" id="3.40.50.300">
    <property type="entry name" value="P-loop containing nucleotide triphosphate hydrolases"/>
    <property type="match status" value="1"/>
</dbReference>
<dbReference type="InterPro" id="IPR003439">
    <property type="entry name" value="ABC_transporter-like_ATP-bd"/>
</dbReference>
<reference evidence="10 11" key="2">
    <citation type="submission" date="2019-01" db="EMBL/GenBank/DDBJ databases">
        <title>Motilimonas pumilus sp. nov., isolated from the gut of sea cucumber (Apostichopus japonicus).</title>
        <authorList>
            <person name="Wang F.-Q."/>
            <person name="Ren L.-H."/>
            <person name="Lin Y.-W."/>
            <person name="Sun G.-H."/>
            <person name="Du Z.-J."/>
            <person name="Zhao J.-X."/>
            <person name="Liu X.-J."/>
            <person name="Liu L.-J."/>
        </authorList>
    </citation>
    <scope>NUCLEOTIDE SEQUENCE [LARGE SCALE GENOMIC DNA]</scope>
    <source>
        <strain evidence="10 11">PLHSC7-2</strain>
    </source>
</reference>
<feature type="transmembrane region" description="Helical" evidence="7">
    <location>
        <begin position="128"/>
        <end position="144"/>
    </location>
</feature>